<dbReference type="Proteomes" id="UP000530268">
    <property type="component" value="Unassembled WGS sequence"/>
</dbReference>
<evidence type="ECO:0000256" key="2">
    <source>
        <dbReference type="ARBA" id="ARBA00023125"/>
    </source>
</evidence>
<dbReference type="Gene3D" id="1.10.10.10">
    <property type="entry name" value="Winged helix-like DNA-binding domain superfamily/Winged helix DNA-binding domain"/>
    <property type="match status" value="1"/>
</dbReference>
<dbReference type="PROSITE" id="PS50949">
    <property type="entry name" value="HTH_GNTR"/>
    <property type="match status" value="1"/>
</dbReference>
<comment type="caution">
    <text evidence="5">The sequence shown here is derived from an EMBL/GenBank/DDBJ whole genome shotgun (WGS) entry which is preliminary data.</text>
</comment>
<dbReference type="Pfam" id="PF00392">
    <property type="entry name" value="GntR"/>
    <property type="match status" value="1"/>
</dbReference>
<dbReference type="GO" id="GO:0003700">
    <property type="term" value="F:DNA-binding transcription factor activity"/>
    <property type="evidence" value="ECO:0007669"/>
    <property type="project" value="InterPro"/>
</dbReference>
<gene>
    <name evidence="5" type="ORF">GGR95_003430</name>
</gene>
<evidence type="ECO:0000313" key="6">
    <source>
        <dbReference type="Proteomes" id="UP000530268"/>
    </source>
</evidence>
<organism evidence="5 6">
    <name type="scientific">Sulfitobacter undariae</name>
    <dbReference type="NCBI Taxonomy" id="1563671"/>
    <lineage>
        <taxon>Bacteria</taxon>
        <taxon>Pseudomonadati</taxon>
        <taxon>Pseudomonadota</taxon>
        <taxon>Alphaproteobacteria</taxon>
        <taxon>Rhodobacterales</taxon>
        <taxon>Roseobacteraceae</taxon>
        <taxon>Sulfitobacter</taxon>
    </lineage>
</organism>
<dbReference type="PANTHER" id="PTHR38445">
    <property type="entry name" value="HTH-TYPE TRANSCRIPTIONAL REPRESSOR YTRA"/>
    <property type="match status" value="1"/>
</dbReference>
<keyword evidence="1" id="KW-0805">Transcription regulation</keyword>
<dbReference type="GO" id="GO:0003677">
    <property type="term" value="F:DNA binding"/>
    <property type="evidence" value="ECO:0007669"/>
    <property type="project" value="UniProtKB-KW"/>
</dbReference>
<dbReference type="SUPFAM" id="SSF46785">
    <property type="entry name" value="Winged helix' DNA-binding domain"/>
    <property type="match status" value="1"/>
</dbReference>
<keyword evidence="6" id="KW-1185">Reference proteome</keyword>
<dbReference type="CDD" id="cd07377">
    <property type="entry name" value="WHTH_GntR"/>
    <property type="match status" value="1"/>
</dbReference>
<evidence type="ECO:0000256" key="1">
    <source>
        <dbReference type="ARBA" id="ARBA00023015"/>
    </source>
</evidence>
<evidence type="ECO:0000256" key="3">
    <source>
        <dbReference type="ARBA" id="ARBA00023163"/>
    </source>
</evidence>
<evidence type="ECO:0000313" key="5">
    <source>
        <dbReference type="EMBL" id="MBB3995766.1"/>
    </source>
</evidence>
<dbReference type="EMBL" id="JACIEI010000019">
    <property type="protein sequence ID" value="MBB3995766.1"/>
    <property type="molecule type" value="Genomic_DNA"/>
</dbReference>
<proteinExistence type="predicted"/>
<dbReference type="SMART" id="SM00345">
    <property type="entry name" value="HTH_GNTR"/>
    <property type="match status" value="1"/>
</dbReference>
<name>A0A7W6E6Q0_9RHOB</name>
<feature type="domain" description="HTH gntR-type" evidence="4">
    <location>
        <begin position="26"/>
        <end position="94"/>
    </location>
</feature>
<evidence type="ECO:0000259" key="4">
    <source>
        <dbReference type="PROSITE" id="PS50949"/>
    </source>
</evidence>
<dbReference type="InterPro" id="IPR000524">
    <property type="entry name" value="Tscrpt_reg_HTH_GntR"/>
</dbReference>
<keyword evidence="3" id="KW-0804">Transcription</keyword>
<dbReference type="PANTHER" id="PTHR38445:SF9">
    <property type="entry name" value="HTH-TYPE TRANSCRIPTIONAL REPRESSOR YTRA"/>
    <property type="match status" value="1"/>
</dbReference>
<keyword evidence="2" id="KW-0238">DNA-binding</keyword>
<reference evidence="5 6" key="1">
    <citation type="submission" date="2020-08" db="EMBL/GenBank/DDBJ databases">
        <title>Genomic Encyclopedia of Type Strains, Phase IV (KMG-IV): sequencing the most valuable type-strain genomes for metagenomic binning, comparative biology and taxonomic classification.</title>
        <authorList>
            <person name="Goeker M."/>
        </authorList>
    </citation>
    <scope>NUCLEOTIDE SEQUENCE [LARGE SCALE GENOMIC DNA]</scope>
    <source>
        <strain evidence="5 6">DSM 102234</strain>
    </source>
</reference>
<dbReference type="InterPro" id="IPR036390">
    <property type="entry name" value="WH_DNA-bd_sf"/>
</dbReference>
<dbReference type="AlphaFoldDB" id="A0A7W6E6Q0"/>
<dbReference type="InterPro" id="IPR036388">
    <property type="entry name" value="WH-like_DNA-bd_sf"/>
</dbReference>
<protein>
    <submittedName>
        <fullName evidence="5">GntR family transcriptional regulator</fullName>
    </submittedName>
</protein>
<sequence>MMRTETDGIDSALARIAAAIEPQSSVPVSVQLRGALEYGIATGDIPANARLPSVRRLAARLKLSPVTVSSVYTALQARGHIEGRIGSGTFVADRAPLPPSQTQRLADFERQIAALVQAGRELGLSRQDIAFRISMAPPAAVLPLRILVLGTFLDATKAYANDLEPYLSDIDTISAASVADLGRGAEPAADLVICPHTLTADAQRLFSNLPVLGMTLIPNEQTRIALAGIPPEANVGVVSYFDDFLPTLKSGIDRFAPHLGRITAVPRDFDGLPDLLARVDVLIYSTGAEYLLKSLRADQTAIEYRHTPDSHAVRSKVLPAIEAVRAKNQTKDTQNENK</sequence>
<accession>A0A7W6E6Q0</accession>